<evidence type="ECO:0000256" key="1">
    <source>
        <dbReference type="SAM" id="MobiDB-lite"/>
    </source>
</evidence>
<sequence length="772" mass="83317">MQATAGESRSTLDNRFFTPGRVRRKDPEFCELAGPDEWQLQRGTQLSPLQAVLVSDSECLGIDVDGLLWVWPIASRPAMADLAAINLPKQVVRSRLPSAAEAEVGEFMMIETDGLLDGPSSVPPSPIFETERNERPEIEIVGVHAVGCAAKAGTTWAVDDSEARHLWQLKRPSKPDGDWAAERFEYVAQVSCFTCGPEHQAAVVNYTIPHFDGSDEGAAQATAKEPKSSGVPSLQQLCENKLCAKLSPRSFSLVCDVAWELNRPALLDRAFRFLCANAPLMFSRLHLPMLSQLPIEVLAAFEVAARARQKAQSRQPLGALVPPEPASDPCAAPQADYETFMGLGEAFEDRLDDEEALKQIQECCRTGEWSSVASQALSVLAVSLPGTAAGEGPSASRLGLDFSAVEVEDLKVEQKAEADSRKKRKASAAASPAIPQKASPASSKASPKSTAVSPFLQPEKSSPSIEAQDWVEVRNKPPRKGSEQLSSQISPKAKAAESPILVAKGGKKGEAKPAAKASGLPVDEGSSARSLRLSDFIKPAREKGKGKAQPAQPTQAQHGQRVSVPEESAGTGPSPMLVSAVSAVESTKEKRASWAPTSGSSEIIEEARQAKSKVTGQRNQAKITSSSWGRDTIPSEQPKNQSIHQIQEEEEHIRQQDEIAEIEAMFAALEVAEMQEALEREGISSAESKPKKPGSKASATGQRSEGQSKARSEDRGRKQRGRNARQGSNSDWWSQSWSDASWGGGWWESGKQTHWQKRPVPEDRAVEAEGQA</sequence>
<feature type="region of interest" description="Disordered" evidence="1">
    <location>
        <begin position="678"/>
        <end position="772"/>
    </location>
</feature>
<dbReference type="EMBL" id="CAJNIZ010006620">
    <property type="protein sequence ID" value="CAE7251464.1"/>
    <property type="molecule type" value="Genomic_DNA"/>
</dbReference>
<feature type="compositionally biased region" description="Polar residues" evidence="1">
    <location>
        <begin position="551"/>
        <end position="560"/>
    </location>
</feature>
<keyword evidence="3" id="KW-1185">Reference proteome</keyword>
<evidence type="ECO:0000313" key="3">
    <source>
        <dbReference type="Proteomes" id="UP000649617"/>
    </source>
</evidence>
<protein>
    <submittedName>
        <fullName evidence="2">RCBTB2 protein</fullName>
    </submittedName>
</protein>
<dbReference type="OrthoDB" id="16281at2759"/>
<organism evidence="2 3">
    <name type="scientific">Symbiodinium pilosum</name>
    <name type="common">Dinoflagellate</name>
    <dbReference type="NCBI Taxonomy" id="2952"/>
    <lineage>
        <taxon>Eukaryota</taxon>
        <taxon>Sar</taxon>
        <taxon>Alveolata</taxon>
        <taxon>Dinophyceae</taxon>
        <taxon>Suessiales</taxon>
        <taxon>Symbiodiniaceae</taxon>
        <taxon>Symbiodinium</taxon>
    </lineage>
</organism>
<evidence type="ECO:0000313" key="2">
    <source>
        <dbReference type="EMBL" id="CAE7251464.1"/>
    </source>
</evidence>
<feature type="compositionally biased region" description="Polar residues" evidence="1">
    <location>
        <begin position="612"/>
        <end position="640"/>
    </location>
</feature>
<name>A0A812LQM5_SYMPI</name>
<feature type="compositionally biased region" description="Basic and acidic residues" evidence="1">
    <location>
        <begin position="706"/>
        <end position="716"/>
    </location>
</feature>
<proteinExistence type="predicted"/>
<accession>A0A812LQM5</accession>
<feature type="compositionally biased region" description="Low complexity" evidence="1">
    <location>
        <begin position="727"/>
        <end position="741"/>
    </location>
</feature>
<feature type="compositionally biased region" description="Basic and acidic residues" evidence="1">
    <location>
        <begin position="759"/>
        <end position="772"/>
    </location>
</feature>
<reference evidence="2" key="1">
    <citation type="submission" date="2021-02" db="EMBL/GenBank/DDBJ databases">
        <authorList>
            <person name="Dougan E. K."/>
            <person name="Rhodes N."/>
            <person name="Thang M."/>
            <person name="Chan C."/>
        </authorList>
    </citation>
    <scope>NUCLEOTIDE SEQUENCE</scope>
</reference>
<dbReference type="Proteomes" id="UP000649617">
    <property type="component" value="Unassembled WGS sequence"/>
</dbReference>
<dbReference type="AlphaFoldDB" id="A0A812LQM5"/>
<gene>
    <name evidence="2" type="primary">RCBTB2</name>
    <name evidence="2" type="ORF">SPIL2461_LOCUS4876</name>
</gene>
<feature type="region of interest" description="Disordered" evidence="1">
    <location>
        <begin position="414"/>
        <end position="659"/>
    </location>
</feature>
<feature type="compositionally biased region" description="Low complexity" evidence="1">
    <location>
        <begin position="427"/>
        <end position="454"/>
    </location>
</feature>
<comment type="caution">
    <text evidence="2">The sequence shown here is derived from an EMBL/GenBank/DDBJ whole genome shotgun (WGS) entry which is preliminary data.</text>
</comment>